<name>A0A395XFM9_9BIFI</name>
<evidence type="ECO:0000313" key="1">
    <source>
        <dbReference type="EMBL" id="RGW08657.1"/>
    </source>
</evidence>
<gene>
    <name evidence="1" type="ORF">DWV92_07400</name>
</gene>
<dbReference type="AlphaFoldDB" id="A0A395XFM9"/>
<dbReference type="EMBL" id="QRZV01000004">
    <property type="protein sequence ID" value="RGW08657.1"/>
    <property type="molecule type" value="Genomic_DNA"/>
</dbReference>
<comment type="caution">
    <text evidence="1">The sequence shown here is derived from an EMBL/GenBank/DDBJ whole genome shotgun (WGS) entry which is preliminary data.</text>
</comment>
<organism evidence="1 2">
    <name type="scientific">Bifidobacterium pseudolongum</name>
    <dbReference type="NCBI Taxonomy" id="1694"/>
    <lineage>
        <taxon>Bacteria</taxon>
        <taxon>Bacillati</taxon>
        <taxon>Actinomycetota</taxon>
        <taxon>Actinomycetes</taxon>
        <taxon>Bifidobacteriales</taxon>
        <taxon>Bifidobacteriaceae</taxon>
        <taxon>Bifidobacterium</taxon>
    </lineage>
</organism>
<dbReference type="RefSeq" id="WP_118239530.1">
    <property type="nucleotide sequence ID" value="NZ_QRZV01000004.1"/>
</dbReference>
<proteinExistence type="predicted"/>
<dbReference type="Proteomes" id="UP000265970">
    <property type="component" value="Unassembled WGS sequence"/>
</dbReference>
<sequence length="399" mass="45911">MKQPHINETEFFDMGRTVIDTPQALAQALTVLRPKGPKLTPSGAHKLFYNIQLSLFATRIQDAQANDADRISKIAEWLKGDFPNFRYGHAGNFFVPDPQDDFKWGRDWDNVNDPSKQDRAQNRREYQALLNSGAFRSPIMLVQVNWSGNGWYDKQPFWTNILGHRGIEGKDPDGHLNMAAHLPKLWNTITENKYDSTFRGVYITDFYKPFPTPDSTLFRRSFAHTTLRAYFKDNNEERQSWEENLRQSQYADTLRFNTLVSGCDYEGADGSDIMSLRIMDVFNMAMFIQLCVEAQMLHIKRPVMVPWGTLPRDAMIKAAKTAARAGRAFNLADYLPFTNASNTFDNKSISKALNDLYMQHNSGFNRRYNSWIDSGECVTTFKNIADAVSEWKHMHLTLD</sequence>
<evidence type="ECO:0000313" key="2">
    <source>
        <dbReference type="Proteomes" id="UP000265970"/>
    </source>
</evidence>
<reference evidence="1 2" key="1">
    <citation type="submission" date="2018-08" db="EMBL/GenBank/DDBJ databases">
        <title>A genome reference for cultivated species of the human gut microbiota.</title>
        <authorList>
            <person name="Zou Y."/>
            <person name="Xue W."/>
            <person name="Luo G."/>
        </authorList>
    </citation>
    <scope>NUCLEOTIDE SEQUENCE [LARGE SCALE GENOMIC DNA]</scope>
    <source>
        <strain evidence="1 2">AF13-3LB</strain>
    </source>
</reference>
<accession>A0A395XFM9</accession>
<protein>
    <submittedName>
        <fullName evidence="1">Uncharacterized protein</fullName>
    </submittedName>
</protein>